<dbReference type="PANTHER" id="PTHR43766:SF1">
    <property type="entry name" value="TRYPTOPHAN--TRNA LIGASE, MITOCHONDRIAL"/>
    <property type="match status" value="1"/>
</dbReference>
<evidence type="ECO:0000256" key="6">
    <source>
        <dbReference type="RuleBase" id="RU363036"/>
    </source>
</evidence>
<protein>
    <recommendedName>
        <fullName evidence="9">Tryptophan--tRNA ligase</fullName>
    </recommendedName>
</protein>
<keyword evidence="8" id="KW-1185">Reference proteome</keyword>
<organism evidence="7 8">
    <name type="scientific">Candidatus Pinguicoccus supinus</name>
    <dbReference type="NCBI Taxonomy" id="2529394"/>
    <lineage>
        <taxon>Bacteria</taxon>
        <taxon>Pseudomonadati</taxon>
        <taxon>Verrucomicrobiota</taxon>
        <taxon>Candidatus Pinguicoccus</taxon>
    </lineage>
</organism>
<gene>
    <name evidence="7" type="ORF">E5P55_00180</name>
</gene>
<evidence type="ECO:0000256" key="2">
    <source>
        <dbReference type="ARBA" id="ARBA00022741"/>
    </source>
</evidence>
<dbReference type="Pfam" id="PF00579">
    <property type="entry name" value="tRNA-synt_1b"/>
    <property type="match status" value="1"/>
</dbReference>
<accession>A0A7T0BRN5</accession>
<dbReference type="InterPro" id="IPR014729">
    <property type="entry name" value="Rossmann-like_a/b/a_fold"/>
</dbReference>
<keyword evidence="1 6" id="KW-0436">Ligase</keyword>
<evidence type="ECO:0000313" key="7">
    <source>
        <dbReference type="EMBL" id="QPJ58412.1"/>
    </source>
</evidence>
<keyword evidence="2 6" id="KW-0547">Nucleotide-binding</keyword>
<dbReference type="GO" id="GO:0006436">
    <property type="term" value="P:tryptophanyl-tRNA aminoacylation"/>
    <property type="evidence" value="ECO:0007669"/>
    <property type="project" value="TreeGrafter"/>
</dbReference>
<evidence type="ECO:0000256" key="3">
    <source>
        <dbReference type="ARBA" id="ARBA00022840"/>
    </source>
</evidence>
<evidence type="ECO:0008006" key="9">
    <source>
        <dbReference type="Google" id="ProtNLM"/>
    </source>
</evidence>
<dbReference type="KEGG" id="psup:E5P55_00180"/>
<dbReference type="InterPro" id="IPR002305">
    <property type="entry name" value="aa-tRNA-synth_Ic"/>
</dbReference>
<dbReference type="InterPro" id="IPR001412">
    <property type="entry name" value="aa-tRNA-synth_I_CS"/>
</dbReference>
<dbReference type="EMBL" id="CP039370">
    <property type="protein sequence ID" value="QPJ58412.1"/>
    <property type="molecule type" value="Genomic_DNA"/>
</dbReference>
<sequence>MSKIMLMGIQPTKSLHLGHYLSILKCINNVSIIKNLNLQIFTMIADMHALVQKNFNNTYIEKIIEHNSHNLMAELLASFNFNFRKITVFQQSKIFGHNELY</sequence>
<dbReference type="InterPro" id="IPR050203">
    <property type="entry name" value="Trp-tRNA_synthetase"/>
</dbReference>
<reference evidence="7 8" key="1">
    <citation type="journal article" date="2020" name="Sci. Rep.">
        <title>Morphology, ultrastructure, genomics, and phylogeny of Euplotes vanleeuwenhoeki sp. nov. and its ultra-reduced endosymbiont Candidatus Pinguicoccus supinus sp. nov.</title>
        <authorList>
            <person name="Serra V."/>
            <person name="Gammuto L."/>
            <person name="Nitla V."/>
            <person name="Castelli M."/>
            <person name="Lanzoni O."/>
            <person name="Sassera D."/>
            <person name="Bandi C."/>
            <person name="Sandeep B.V."/>
            <person name="Verni F."/>
            <person name="Modeo L."/>
            <person name="Petroni G."/>
        </authorList>
    </citation>
    <scope>NUCLEOTIDE SEQUENCE [LARGE SCALE GENOMIC DNA]</scope>
    <source>
        <strain evidence="7 8">KKR18_Esm</strain>
    </source>
</reference>
<keyword evidence="4 6" id="KW-0648">Protein biosynthesis</keyword>
<dbReference type="Proteomes" id="UP000594451">
    <property type="component" value="Chromosome"/>
</dbReference>
<dbReference type="Gene3D" id="3.40.50.620">
    <property type="entry name" value="HUPs"/>
    <property type="match status" value="1"/>
</dbReference>
<dbReference type="SUPFAM" id="SSF52374">
    <property type="entry name" value="Nucleotidylyl transferase"/>
    <property type="match status" value="1"/>
</dbReference>
<keyword evidence="3 6" id="KW-0067">ATP-binding</keyword>
<name>A0A7T0BRN5_9BACT</name>
<comment type="similarity">
    <text evidence="6">Belongs to the class-I aminoacyl-tRNA synthetase family.</text>
</comment>
<dbReference type="GO" id="GO:0004830">
    <property type="term" value="F:tryptophan-tRNA ligase activity"/>
    <property type="evidence" value="ECO:0007669"/>
    <property type="project" value="TreeGrafter"/>
</dbReference>
<evidence type="ECO:0000256" key="1">
    <source>
        <dbReference type="ARBA" id="ARBA00022598"/>
    </source>
</evidence>
<keyword evidence="5 6" id="KW-0030">Aminoacyl-tRNA synthetase</keyword>
<dbReference type="GO" id="GO:0005524">
    <property type="term" value="F:ATP binding"/>
    <property type="evidence" value="ECO:0007669"/>
    <property type="project" value="UniProtKB-KW"/>
</dbReference>
<evidence type="ECO:0000313" key="8">
    <source>
        <dbReference type="Proteomes" id="UP000594451"/>
    </source>
</evidence>
<dbReference type="PROSITE" id="PS00178">
    <property type="entry name" value="AA_TRNA_LIGASE_I"/>
    <property type="match status" value="1"/>
</dbReference>
<proteinExistence type="inferred from homology"/>
<dbReference type="PANTHER" id="PTHR43766">
    <property type="entry name" value="TRYPTOPHAN--TRNA LIGASE, MITOCHONDRIAL"/>
    <property type="match status" value="1"/>
</dbReference>
<dbReference type="AlphaFoldDB" id="A0A7T0BRN5"/>
<evidence type="ECO:0000256" key="4">
    <source>
        <dbReference type="ARBA" id="ARBA00022917"/>
    </source>
</evidence>
<evidence type="ECO:0000256" key="5">
    <source>
        <dbReference type="ARBA" id="ARBA00023146"/>
    </source>
</evidence>